<proteinExistence type="predicted"/>
<name>A0A9P5TJG1_GYMJU</name>
<protein>
    <submittedName>
        <fullName evidence="1">Uncharacterized protein</fullName>
    </submittedName>
</protein>
<evidence type="ECO:0000313" key="1">
    <source>
        <dbReference type="EMBL" id="KAF8884923.1"/>
    </source>
</evidence>
<accession>A0A9P5TJG1</accession>
<comment type="caution">
    <text evidence="1">The sequence shown here is derived from an EMBL/GenBank/DDBJ whole genome shotgun (WGS) entry which is preliminary data.</text>
</comment>
<dbReference type="Proteomes" id="UP000724874">
    <property type="component" value="Unassembled WGS sequence"/>
</dbReference>
<evidence type="ECO:0000313" key="2">
    <source>
        <dbReference type="Proteomes" id="UP000724874"/>
    </source>
</evidence>
<sequence>MVYSGGFLGGQYCTEKCIITNYICWSVYKPRSKNHTDCTSLTSGIGQSSACTDTFVVEFFNNTARSQIPRCISPKEARRVSIKFTSKSVGGLHRLERYSHQRLAWVVYGRHESHETHCDRPSYSPGLQNSTNLPTSECSWSDLGACLLRLSSSSEDVPTLQLTAE</sequence>
<gene>
    <name evidence="1" type="ORF">CPB84DRAFT_1788867</name>
</gene>
<dbReference type="AlphaFoldDB" id="A0A9P5TJG1"/>
<organism evidence="1 2">
    <name type="scientific">Gymnopilus junonius</name>
    <name type="common">Spectacular rustgill mushroom</name>
    <name type="synonym">Gymnopilus spectabilis subsp. junonius</name>
    <dbReference type="NCBI Taxonomy" id="109634"/>
    <lineage>
        <taxon>Eukaryota</taxon>
        <taxon>Fungi</taxon>
        <taxon>Dikarya</taxon>
        <taxon>Basidiomycota</taxon>
        <taxon>Agaricomycotina</taxon>
        <taxon>Agaricomycetes</taxon>
        <taxon>Agaricomycetidae</taxon>
        <taxon>Agaricales</taxon>
        <taxon>Agaricineae</taxon>
        <taxon>Hymenogastraceae</taxon>
        <taxon>Gymnopilus</taxon>
    </lineage>
</organism>
<dbReference type="EMBL" id="JADNYJ010000105">
    <property type="protein sequence ID" value="KAF8884923.1"/>
    <property type="molecule type" value="Genomic_DNA"/>
</dbReference>
<reference evidence="1" key="1">
    <citation type="submission" date="2020-11" db="EMBL/GenBank/DDBJ databases">
        <authorList>
            <consortium name="DOE Joint Genome Institute"/>
            <person name="Ahrendt S."/>
            <person name="Riley R."/>
            <person name="Andreopoulos W."/>
            <person name="LaButti K."/>
            <person name="Pangilinan J."/>
            <person name="Ruiz-duenas F.J."/>
            <person name="Barrasa J.M."/>
            <person name="Sanchez-Garcia M."/>
            <person name="Camarero S."/>
            <person name="Miyauchi S."/>
            <person name="Serrano A."/>
            <person name="Linde D."/>
            <person name="Babiker R."/>
            <person name="Drula E."/>
            <person name="Ayuso-Fernandez I."/>
            <person name="Pacheco R."/>
            <person name="Padilla G."/>
            <person name="Ferreira P."/>
            <person name="Barriuso J."/>
            <person name="Kellner H."/>
            <person name="Castanera R."/>
            <person name="Alfaro M."/>
            <person name="Ramirez L."/>
            <person name="Pisabarro A.G."/>
            <person name="Kuo A."/>
            <person name="Tritt A."/>
            <person name="Lipzen A."/>
            <person name="He G."/>
            <person name="Yan M."/>
            <person name="Ng V."/>
            <person name="Cullen D."/>
            <person name="Martin F."/>
            <person name="Rosso M.-N."/>
            <person name="Henrissat B."/>
            <person name="Hibbett D."/>
            <person name="Martinez A.T."/>
            <person name="Grigoriev I.V."/>
        </authorList>
    </citation>
    <scope>NUCLEOTIDE SEQUENCE</scope>
    <source>
        <strain evidence="1">AH 44721</strain>
    </source>
</reference>
<keyword evidence="2" id="KW-1185">Reference proteome</keyword>